<name>A0AAN9Y398_9HEMI</name>
<evidence type="ECO:0000256" key="8">
    <source>
        <dbReference type="PROSITE-ProRule" id="PRU00124"/>
    </source>
</evidence>
<proteinExistence type="predicted"/>
<keyword evidence="11" id="KW-1185">Reference proteome</keyword>
<dbReference type="SMART" id="SM00192">
    <property type="entry name" value="LDLa"/>
    <property type="match status" value="4"/>
</dbReference>
<evidence type="ECO:0000256" key="5">
    <source>
        <dbReference type="ARBA" id="ARBA00022989"/>
    </source>
</evidence>
<evidence type="ECO:0000256" key="1">
    <source>
        <dbReference type="ARBA" id="ARBA00004167"/>
    </source>
</evidence>
<dbReference type="PANTHER" id="PTHR24270">
    <property type="entry name" value="LOW-DENSITY LIPOPROTEIN RECEPTOR-RELATED"/>
    <property type="match status" value="1"/>
</dbReference>
<organism evidence="10 11">
    <name type="scientific">Parthenolecanium corni</name>
    <dbReference type="NCBI Taxonomy" id="536013"/>
    <lineage>
        <taxon>Eukaryota</taxon>
        <taxon>Metazoa</taxon>
        <taxon>Ecdysozoa</taxon>
        <taxon>Arthropoda</taxon>
        <taxon>Hexapoda</taxon>
        <taxon>Insecta</taxon>
        <taxon>Pterygota</taxon>
        <taxon>Neoptera</taxon>
        <taxon>Paraneoptera</taxon>
        <taxon>Hemiptera</taxon>
        <taxon>Sternorrhyncha</taxon>
        <taxon>Coccoidea</taxon>
        <taxon>Coccidae</taxon>
        <taxon>Parthenolecanium</taxon>
    </lineage>
</organism>
<keyword evidence="5" id="KW-1133">Transmembrane helix</keyword>
<dbReference type="SUPFAM" id="SSF57424">
    <property type="entry name" value="LDL receptor-like module"/>
    <property type="match status" value="4"/>
</dbReference>
<evidence type="ECO:0000256" key="2">
    <source>
        <dbReference type="ARBA" id="ARBA00004308"/>
    </source>
</evidence>
<dbReference type="InterPro" id="IPR023415">
    <property type="entry name" value="LDLR_class-A_CS"/>
</dbReference>
<feature type="signal peptide" evidence="9">
    <location>
        <begin position="1"/>
        <end position="16"/>
    </location>
</feature>
<dbReference type="InterPro" id="IPR036055">
    <property type="entry name" value="LDL_receptor-like_sf"/>
</dbReference>
<keyword evidence="7 8" id="KW-1015">Disulfide bond</keyword>
<dbReference type="InterPro" id="IPR050685">
    <property type="entry name" value="LDLR"/>
</dbReference>
<feature type="disulfide bond" evidence="8">
    <location>
        <begin position="451"/>
        <end position="466"/>
    </location>
</feature>
<dbReference type="PANTHER" id="PTHR24270:SF60">
    <property type="entry name" value="CUB AND LDLA DOMAIN, ISOFORM A-RELATED"/>
    <property type="match status" value="1"/>
</dbReference>
<evidence type="ECO:0000256" key="3">
    <source>
        <dbReference type="ARBA" id="ARBA00022692"/>
    </source>
</evidence>
<keyword evidence="9" id="KW-0732">Signal</keyword>
<accession>A0AAN9Y398</accession>
<dbReference type="GO" id="GO:0016192">
    <property type="term" value="P:vesicle-mediated transport"/>
    <property type="evidence" value="ECO:0007669"/>
    <property type="project" value="UniProtKB-ARBA"/>
</dbReference>
<feature type="disulfide bond" evidence="8">
    <location>
        <begin position="340"/>
        <end position="355"/>
    </location>
</feature>
<sequence>MKILWCLVLIFAFGICDVIEKKSPPSAIKKNLTALSRIKSQVYKIIDNVVLNNLKKKSENGSKEFFDLKERRAKLRRTKRKVKKENLDDLYPTLFIRSVNVNLDWINFAKNSNASQIGTSLILSDGKSLVTHVMNIGNYDNHYTIPSLEQDRVYRGEIKILTEKEEVKNFIRKQLNRKHVEEFELTTPFIFADEDVHNILETKTLIEAREKSQPLTVKVNYIDIRLSFSKIDKLGYTVEIARYYADGNVSMLSAPDQTIELLPPTKEVVLSDQKPHQLLRVTLKNARENEENGEIYFSTVHAANIFTGNFRVVKCYTDDDVFNGYSCRNSDVCLPMDWVCDGEDDCKGGDDEEYCDNYGGNRNNFYRGECRKYEFRCRARGESVCLPNSWLCDGRRDCSDGWDEDDDNCYDALNQIRPGFQNRKDTYDRVCGRNSFRCWDGRDCVAIRDVCDGTDDCNDGSDERICENWSRSCDSSSEFRCYKSSRPVNSIFSRTCIPRSWVCDDQEDCPDGEDETRRMCDNFNKFVFSSNILRPFGLGFEISAGF</sequence>
<comment type="subcellular location">
    <subcellularLocation>
        <location evidence="2">Endomembrane system</location>
    </subcellularLocation>
    <subcellularLocation>
        <location evidence="1">Membrane</location>
        <topology evidence="1">Single-pass membrane protein</topology>
    </subcellularLocation>
</comment>
<keyword evidence="6" id="KW-0472">Membrane</keyword>
<dbReference type="GO" id="GO:0012505">
    <property type="term" value="C:endomembrane system"/>
    <property type="evidence" value="ECO:0007669"/>
    <property type="project" value="UniProtKB-SubCell"/>
</dbReference>
<comment type="caution">
    <text evidence="10">The sequence shown here is derived from an EMBL/GenBank/DDBJ whole genome shotgun (WGS) entry which is preliminary data.</text>
</comment>
<dbReference type="CDD" id="cd00112">
    <property type="entry name" value="LDLa"/>
    <property type="match status" value="4"/>
</dbReference>
<reference evidence="10 11" key="1">
    <citation type="submission" date="2024-03" db="EMBL/GenBank/DDBJ databases">
        <title>Adaptation during the transition from Ophiocordyceps entomopathogen to insect associate is accompanied by gene loss and intensified selection.</title>
        <authorList>
            <person name="Ward C.M."/>
            <person name="Onetto C.A."/>
            <person name="Borneman A.R."/>
        </authorList>
    </citation>
    <scope>NUCLEOTIDE SEQUENCE [LARGE SCALE GENOMIC DNA]</scope>
    <source>
        <strain evidence="10">AWRI1</strain>
        <tissue evidence="10">Single Adult Female</tissue>
    </source>
</reference>
<dbReference type="PROSITE" id="PS50068">
    <property type="entry name" value="LDLRA_2"/>
    <property type="match status" value="4"/>
</dbReference>
<evidence type="ECO:0000256" key="7">
    <source>
        <dbReference type="ARBA" id="ARBA00023157"/>
    </source>
</evidence>
<keyword evidence="4" id="KW-0677">Repeat</keyword>
<dbReference type="Pfam" id="PF00057">
    <property type="entry name" value="Ldl_recept_a"/>
    <property type="match status" value="4"/>
</dbReference>
<evidence type="ECO:0000313" key="10">
    <source>
        <dbReference type="EMBL" id="KAK7588143.1"/>
    </source>
</evidence>
<dbReference type="PRINTS" id="PR00261">
    <property type="entry name" value="LDLRECEPTOR"/>
</dbReference>
<evidence type="ECO:0000256" key="6">
    <source>
        <dbReference type="ARBA" id="ARBA00023136"/>
    </source>
</evidence>
<evidence type="ECO:0000256" key="4">
    <source>
        <dbReference type="ARBA" id="ARBA00022737"/>
    </source>
</evidence>
<evidence type="ECO:0000313" key="11">
    <source>
        <dbReference type="Proteomes" id="UP001367676"/>
    </source>
</evidence>
<comment type="caution">
    <text evidence="8">Lacks conserved residue(s) required for the propagation of feature annotation.</text>
</comment>
<gene>
    <name evidence="10" type="ORF">V9T40_005388</name>
</gene>
<dbReference type="GO" id="GO:0005886">
    <property type="term" value="C:plasma membrane"/>
    <property type="evidence" value="ECO:0007669"/>
    <property type="project" value="TreeGrafter"/>
</dbReference>
<dbReference type="EMBL" id="JBBCAQ010000023">
    <property type="protein sequence ID" value="KAK7588143.1"/>
    <property type="molecule type" value="Genomic_DNA"/>
</dbReference>
<dbReference type="AlphaFoldDB" id="A0AAN9Y398"/>
<dbReference type="Gene3D" id="4.10.400.10">
    <property type="entry name" value="Low-density Lipoprotein Receptor"/>
    <property type="match status" value="4"/>
</dbReference>
<dbReference type="Proteomes" id="UP001367676">
    <property type="component" value="Unassembled WGS sequence"/>
</dbReference>
<dbReference type="InterPro" id="IPR002172">
    <property type="entry name" value="LDrepeatLR_classA_rpt"/>
</dbReference>
<feature type="chain" id="PRO_5043022700" evidence="9">
    <location>
        <begin position="17"/>
        <end position="546"/>
    </location>
</feature>
<protein>
    <submittedName>
        <fullName evidence="10">Uncharacterized protein</fullName>
    </submittedName>
</protein>
<dbReference type="PROSITE" id="PS01209">
    <property type="entry name" value="LDLRA_1"/>
    <property type="match status" value="2"/>
</dbReference>
<evidence type="ECO:0000256" key="9">
    <source>
        <dbReference type="SAM" id="SignalP"/>
    </source>
</evidence>
<keyword evidence="3" id="KW-0812">Transmembrane</keyword>